<feature type="transmembrane region" description="Helical" evidence="2">
    <location>
        <begin position="205"/>
        <end position="228"/>
    </location>
</feature>
<feature type="compositionally biased region" description="Polar residues" evidence="1">
    <location>
        <begin position="9"/>
        <end position="22"/>
    </location>
</feature>
<feature type="transmembrane region" description="Helical" evidence="2">
    <location>
        <begin position="248"/>
        <end position="266"/>
    </location>
</feature>
<name>A0AAW1P7H9_9CHLO</name>
<evidence type="ECO:0000313" key="4">
    <source>
        <dbReference type="Proteomes" id="UP001489004"/>
    </source>
</evidence>
<dbReference type="AlphaFoldDB" id="A0AAW1P7H9"/>
<keyword evidence="2" id="KW-0812">Transmembrane</keyword>
<evidence type="ECO:0000256" key="2">
    <source>
        <dbReference type="SAM" id="Phobius"/>
    </source>
</evidence>
<accession>A0AAW1P7H9</accession>
<proteinExistence type="predicted"/>
<keyword evidence="2" id="KW-1133">Transmembrane helix</keyword>
<organism evidence="3 4">
    <name type="scientific">[Myrmecia] bisecta</name>
    <dbReference type="NCBI Taxonomy" id="41462"/>
    <lineage>
        <taxon>Eukaryota</taxon>
        <taxon>Viridiplantae</taxon>
        <taxon>Chlorophyta</taxon>
        <taxon>core chlorophytes</taxon>
        <taxon>Trebouxiophyceae</taxon>
        <taxon>Trebouxiales</taxon>
        <taxon>Trebouxiaceae</taxon>
        <taxon>Myrmecia</taxon>
    </lineage>
</organism>
<dbReference type="Proteomes" id="UP001489004">
    <property type="component" value="Unassembled WGS sequence"/>
</dbReference>
<feature type="transmembrane region" description="Helical" evidence="2">
    <location>
        <begin position="304"/>
        <end position="324"/>
    </location>
</feature>
<feature type="transmembrane region" description="Helical" evidence="2">
    <location>
        <begin position="127"/>
        <end position="148"/>
    </location>
</feature>
<protein>
    <submittedName>
        <fullName evidence="3">Uncharacterized protein</fullName>
    </submittedName>
</protein>
<feature type="transmembrane region" description="Helical" evidence="2">
    <location>
        <begin position="273"/>
        <end position="292"/>
    </location>
</feature>
<comment type="caution">
    <text evidence="3">The sequence shown here is derived from an EMBL/GenBank/DDBJ whole genome shotgun (WGS) entry which is preliminary data.</text>
</comment>
<keyword evidence="4" id="KW-1185">Reference proteome</keyword>
<gene>
    <name evidence="3" type="ORF">WJX72_003534</name>
</gene>
<feature type="region of interest" description="Disordered" evidence="1">
    <location>
        <begin position="1"/>
        <end position="33"/>
    </location>
</feature>
<evidence type="ECO:0000256" key="1">
    <source>
        <dbReference type="SAM" id="MobiDB-lite"/>
    </source>
</evidence>
<dbReference type="EMBL" id="JALJOR010000017">
    <property type="protein sequence ID" value="KAK9804752.1"/>
    <property type="molecule type" value="Genomic_DNA"/>
</dbReference>
<reference evidence="3 4" key="1">
    <citation type="journal article" date="2024" name="Nat. Commun.">
        <title>Phylogenomics reveals the evolutionary origins of lichenization in chlorophyte algae.</title>
        <authorList>
            <person name="Puginier C."/>
            <person name="Libourel C."/>
            <person name="Otte J."/>
            <person name="Skaloud P."/>
            <person name="Haon M."/>
            <person name="Grisel S."/>
            <person name="Petersen M."/>
            <person name="Berrin J.G."/>
            <person name="Delaux P.M."/>
            <person name="Dal Grande F."/>
            <person name="Keller J."/>
        </authorList>
    </citation>
    <scope>NUCLEOTIDE SEQUENCE [LARGE SCALE GENOMIC DNA]</scope>
    <source>
        <strain evidence="3 4">SAG 2043</strain>
    </source>
</reference>
<keyword evidence="2" id="KW-0472">Membrane</keyword>
<evidence type="ECO:0000313" key="3">
    <source>
        <dbReference type="EMBL" id="KAK9804752.1"/>
    </source>
</evidence>
<sequence length="330" mass="36579">MMKAISRCKTVSTRDTPRLSPTTPRPVSLSRLPSAAKTLTQNSPVGPRPTTRRISIRTTAVGNNGIYPGSGLPWEFPPPKVPAKERFAQWWFLALTEATHYLIFATQLAVVYALWERTAILSPKCASFFWVLMAPTYQALAGFGPVLMHEYEGWQIAPFHLPPVDPLANNNELLRRAAYRVLFMFQAVAALMGVVGVYGLSKWHVFGLTLAAPLPAWIIGLTLLALYAAPRNWLFPMPAWLGPFFKGLLPAPIVVFVLFVVSIIPYTFAQARLIGVGWAVTYSLLNFAGGMVEAIAAEGTFNQFWHWLAVVLLNVGGLLTLYRVTHLYPL</sequence>
<feature type="transmembrane region" description="Helical" evidence="2">
    <location>
        <begin position="177"/>
        <end position="198"/>
    </location>
</feature>